<dbReference type="NCBIfam" id="TIGR01727">
    <property type="entry name" value="oligo_HPY"/>
    <property type="match status" value="1"/>
</dbReference>
<dbReference type="SUPFAM" id="SSF52540">
    <property type="entry name" value="P-loop containing nucleoside triphosphate hydrolases"/>
    <property type="match status" value="1"/>
</dbReference>
<dbReference type="PANTHER" id="PTHR43776:SF7">
    <property type="entry name" value="D,D-DIPEPTIDE TRANSPORT ATP-BINDING PROTEIN DDPF-RELATED"/>
    <property type="match status" value="1"/>
</dbReference>
<dbReference type="GO" id="GO:0055085">
    <property type="term" value="P:transmembrane transport"/>
    <property type="evidence" value="ECO:0007669"/>
    <property type="project" value="UniProtKB-ARBA"/>
</dbReference>
<dbReference type="FunFam" id="3.40.50.300:FF:000016">
    <property type="entry name" value="Oligopeptide ABC transporter ATP-binding component"/>
    <property type="match status" value="1"/>
</dbReference>
<keyword evidence="4" id="KW-0472">Membrane</keyword>
<dbReference type="Pfam" id="PF08352">
    <property type="entry name" value="oligo_HPY"/>
    <property type="match status" value="1"/>
</dbReference>
<evidence type="ECO:0000259" key="7">
    <source>
        <dbReference type="PROSITE" id="PS50893"/>
    </source>
</evidence>
<dbReference type="InterPro" id="IPR027417">
    <property type="entry name" value="P-loop_NTPase"/>
</dbReference>
<keyword evidence="2" id="KW-0813">Transport</keyword>
<organism evidence="8 9">
    <name type="scientific">Caballeronia hypogeia</name>
    <dbReference type="NCBI Taxonomy" id="1777140"/>
    <lineage>
        <taxon>Bacteria</taxon>
        <taxon>Pseudomonadati</taxon>
        <taxon>Pseudomonadota</taxon>
        <taxon>Betaproteobacteria</taxon>
        <taxon>Burkholderiales</taxon>
        <taxon>Burkholderiaceae</taxon>
        <taxon>Caballeronia</taxon>
    </lineage>
</organism>
<dbReference type="Proteomes" id="UP000054851">
    <property type="component" value="Unassembled WGS sequence"/>
</dbReference>
<reference evidence="8" key="1">
    <citation type="submission" date="2016-01" db="EMBL/GenBank/DDBJ databases">
        <authorList>
            <person name="Peeters C."/>
        </authorList>
    </citation>
    <scope>NUCLEOTIDE SEQUENCE</scope>
    <source>
        <strain evidence="8">LMG 29322</strain>
    </source>
</reference>
<dbReference type="CDD" id="cd03257">
    <property type="entry name" value="ABC_NikE_OppD_transporters"/>
    <property type="match status" value="1"/>
</dbReference>
<dbReference type="InterPro" id="IPR013563">
    <property type="entry name" value="Oligopep_ABC_C"/>
</dbReference>
<evidence type="ECO:0000256" key="4">
    <source>
        <dbReference type="ARBA" id="ARBA00022519"/>
    </source>
</evidence>
<dbReference type="STRING" id="1777140.AWB79_07240"/>
<accession>A0A158DLR6</accession>
<evidence type="ECO:0000313" key="9">
    <source>
        <dbReference type="Proteomes" id="UP000054851"/>
    </source>
</evidence>
<dbReference type="InterPro" id="IPR050319">
    <property type="entry name" value="ABC_transp_ATP-bind"/>
</dbReference>
<dbReference type="InterPro" id="IPR003593">
    <property type="entry name" value="AAA+_ATPase"/>
</dbReference>
<protein>
    <submittedName>
        <fullName evidence="8">Oligopeptide/dipeptide ABC transporter ATPase</fullName>
    </submittedName>
</protein>
<feature type="domain" description="ABC transporter" evidence="7">
    <location>
        <begin position="17"/>
        <end position="267"/>
    </location>
</feature>
<dbReference type="InterPro" id="IPR003439">
    <property type="entry name" value="ABC_transporter-like_ATP-bd"/>
</dbReference>
<dbReference type="PROSITE" id="PS50893">
    <property type="entry name" value="ABC_TRANSPORTER_2"/>
    <property type="match status" value="1"/>
</dbReference>
<dbReference type="Pfam" id="PF00005">
    <property type="entry name" value="ABC_tran"/>
    <property type="match status" value="1"/>
</dbReference>
<comment type="caution">
    <text evidence="8">The sequence shown here is derived from an EMBL/GenBank/DDBJ whole genome shotgun (WGS) entry which is preliminary data.</text>
</comment>
<evidence type="ECO:0000256" key="6">
    <source>
        <dbReference type="ARBA" id="ARBA00022840"/>
    </source>
</evidence>
<keyword evidence="5" id="KW-0547">Nucleotide-binding</keyword>
<comment type="similarity">
    <text evidence="1">Belongs to the ABC transporter superfamily.</text>
</comment>
<keyword evidence="6" id="KW-0067">ATP-binding</keyword>
<evidence type="ECO:0000256" key="2">
    <source>
        <dbReference type="ARBA" id="ARBA00022448"/>
    </source>
</evidence>
<keyword evidence="9" id="KW-1185">Reference proteome</keyword>
<gene>
    <name evidence="8" type="ORF">AWB79_07240</name>
</gene>
<dbReference type="InterPro" id="IPR017871">
    <property type="entry name" value="ABC_transporter-like_CS"/>
</dbReference>
<keyword evidence="4" id="KW-0997">Cell inner membrane</keyword>
<dbReference type="OrthoDB" id="9802772at2"/>
<dbReference type="Gene3D" id="3.40.50.300">
    <property type="entry name" value="P-loop containing nucleotide triphosphate hydrolases"/>
    <property type="match status" value="1"/>
</dbReference>
<dbReference type="GO" id="GO:0015833">
    <property type="term" value="P:peptide transport"/>
    <property type="evidence" value="ECO:0007669"/>
    <property type="project" value="InterPro"/>
</dbReference>
<evidence type="ECO:0000256" key="5">
    <source>
        <dbReference type="ARBA" id="ARBA00022741"/>
    </source>
</evidence>
<evidence type="ECO:0000313" key="8">
    <source>
        <dbReference type="EMBL" id="SAK95548.1"/>
    </source>
</evidence>
<name>A0A158DLR6_9BURK</name>
<keyword evidence="3" id="KW-1003">Cell membrane</keyword>
<evidence type="ECO:0000256" key="3">
    <source>
        <dbReference type="ARBA" id="ARBA00022475"/>
    </source>
</evidence>
<dbReference type="RefSeq" id="WP_061172240.1">
    <property type="nucleotide sequence ID" value="NZ_FCOA02000049.1"/>
</dbReference>
<proteinExistence type="inferred from homology"/>
<dbReference type="EMBL" id="FCOA02000049">
    <property type="protein sequence ID" value="SAK95548.1"/>
    <property type="molecule type" value="Genomic_DNA"/>
</dbReference>
<dbReference type="PANTHER" id="PTHR43776">
    <property type="entry name" value="TRANSPORT ATP-BINDING PROTEIN"/>
    <property type="match status" value="1"/>
</dbReference>
<dbReference type="PROSITE" id="PS00211">
    <property type="entry name" value="ABC_TRANSPORTER_1"/>
    <property type="match status" value="1"/>
</dbReference>
<dbReference type="SMART" id="SM00382">
    <property type="entry name" value="AAA"/>
    <property type="match status" value="1"/>
</dbReference>
<dbReference type="GO" id="GO:0005524">
    <property type="term" value="F:ATP binding"/>
    <property type="evidence" value="ECO:0007669"/>
    <property type="project" value="UniProtKB-KW"/>
</dbReference>
<dbReference type="AlphaFoldDB" id="A0A158DLR6"/>
<sequence>MQNVHELATPADEVPALHASGLCRRFRISRPWPARPLSLDAVDDVTLSLGRGKTLGIVGESGCGKSTLSRMLVGILAPSAGTLHVGGVNISQLHGERWREVMRDVQMVFQSPYTALNPRLKIGEIVREPLDIHEAHLPKKERAARVISMLERVGLNAGHASRYPYSLSGGQQQRVGIARALVRPARVVICDEPVSALDVSVQAQVVNLLRELQDDLRVSYVFVSHDLAVVANISHDIAVMYMGRVVESGTARDVLQAPRHPYTQALVDSASVPDPRVERARAPRVLTGDLPSPTDPPSGCRFRTRCWMARDICAQSTPALIHRSGAPQRVACHFA</sequence>
<dbReference type="GO" id="GO:0016887">
    <property type="term" value="F:ATP hydrolysis activity"/>
    <property type="evidence" value="ECO:0007669"/>
    <property type="project" value="InterPro"/>
</dbReference>
<evidence type="ECO:0000256" key="1">
    <source>
        <dbReference type="ARBA" id="ARBA00005417"/>
    </source>
</evidence>